<organism evidence="8 9">
    <name type="scientific">Rhodopseudomonas palustris</name>
    <dbReference type="NCBI Taxonomy" id="1076"/>
    <lineage>
        <taxon>Bacteria</taxon>
        <taxon>Pseudomonadati</taxon>
        <taxon>Pseudomonadota</taxon>
        <taxon>Alphaproteobacteria</taxon>
        <taxon>Hyphomicrobiales</taxon>
        <taxon>Nitrobacteraceae</taxon>
        <taxon>Rhodopseudomonas</taxon>
    </lineage>
</organism>
<feature type="binding site" evidence="7">
    <location>
        <position position="86"/>
    </location>
    <ligand>
        <name>[2Fe-2S] cluster</name>
        <dbReference type="ChEBI" id="CHEBI:190135"/>
    </ligand>
</feature>
<dbReference type="CDD" id="cd03064">
    <property type="entry name" value="TRX_Fd_NuoE"/>
    <property type="match status" value="1"/>
</dbReference>
<dbReference type="SUPFAM" id="SSF52833">
    <property type="entry name" value="Thioredoxin-like"/>
    <property type="match status" value="1"/>
</dbReference>
<dbReference type="Gene3D" id="1.10.10.1590">
    <property type="entry name" value="NADH-quinone oxidoreductase subunit E"/>
    <property type="match status" value="1"/>
</dbReference>
<dbReference type="GO" id="GO:0051537">
    <property type="term" value="F:2 iron, 2 sulfur cluster binding"/>
    <property type="evidence" value="ECO:0007669"/>
    <property type="project" value="UniProtKB-KW"/>
</dbReference>
<proteinExistence type="inferred from homology"/>
<dbReference type="PIRSF" id="PIRSF000216">
    <property type="entry name" value="NADH_DH_24kDa"/>
    <property type="match status" value="1"/>
</dbReference>
<comment type="caution">
    <text evidence="8">The sequence shown here is derived from an EMBL/GenBank/DDBJ whole genome shotgun (WGS) entry which is preliminary data.</text>
</comment>
<dbReference type="PANTHER" id="PTHR10371">
    <property type="entry name" value="NADH DEHYDROGENASE UBIQUINONE FLAVOPROTEIN 2, MITOCHONDRIAL"/>
    <property type="match status" value="1"/>
</dbReference>
<evidence type="ECO:0000256" key="1">
    <source>
        <dbReference type="ARBA" id="ARBA00010643"/>
    </source>
</evidence>
<dbReference type="OrthoDB" id="9807941at2"/>
<evidence type="ECO:0000256" key="7">
    <source>
        <dbReference type="PIRSR" id="PIRSR000216-1"/>
    </source>
</evidence>
<comment type="cofactor">
    <cofactor evidence="6">
        <name>[2Fe-2S] cluster</name>
        <dbReference type="ChEBI" id="CHEBI:190135"/>
    </cofactor>
</comment>
<keyword evidence="3 7" id="KW-0479">Metal-binding</keyword>
<evidence type="ECO:0000256" key="6">
    <source>
        <dbReference type="ARBA" id="ARBA00034078"/>
    </source>
</evidence>
<reference evidence="8 9" key="1">
    <citation type="submission" date="2018-06" db="EMBL/GenBank/DDBJ databases">
        <title>Draft Whole-Genome Sequence of the purple photosynthetic bacterium Rhodospeudomonas palustris XCP.</title>
        <authorList>
            <person name="Rayyan A."/>
            <person name="Meyer T.E."/>
            <person name="Kyndt J.A."/>
        </authorList>
    </citation>
    <scope>NUCLEOTIDE SEQUENCE [LARGE SCALE GENOMIC DNA]</scope>
    <source>
        <strain evidence="8 9">XCP</strain>
    </source>
</reference>
<dbReference type="RefSeq" id="WP_110786312.1">
    <property type="nucleotide sequence ID" value="NZ_QKQS01000022.1"/>
</dbReference>
<gene>
    <name evidence="8" type="ORF">DNX69_12430</name>
</gene>
<feature type="binding site" evidence="7">
    <location>
        <position position="122"/>
    </location>
    <ligand>
        <name>[2Fe-2S] cluster</name>
        <dbReference type="ChEBI" id="CHEBI:190135"/>
    </ligand>
</feature>
<feature type="binding site" evidence="7">
    <location>
        <position position="81"/>
    </location>
    <ligand>
        <name>[2Fe-2S] cluster</name>
        <dbReference type="ChEBI" id="CHEBI:190135"/>
    </ligand>
</feature>
<keyword evidence="2 7" id="KW-0001">2Fe-2S</keyword>
<keyword evidence="5 7" id="KW-0411">Iron-sulfur</keyword>
<dbReference type="Gene3D" id="3.40.30.10">
    <property type="entry name" value="Glutaredoxin"/>
    <property type="match status" value="1"/>
</dbReference>
<protein>
    <submittedName>
        <fullName evidence="8">NADH-quinone oxidoreductase subunit NuoE</fullName>
    </submittedName>
</protein>
<dbReference type="InterPro" id="IPR002023">
    <property type="entry name" value="NuoE-like"/>
</dbReference>
<dbReference type="InterPro" id="IPR041921">
    <property type="entry name" value="NuoE_N"/>
</dbReference>
<name>A0A323UJ72_RHOPL</name>
<sequence>MSLSPALKTAIQHAAATHGGAKAAMVEALKLVQEAEGWVSDAHLKEAADVLGVTTAEIDALATFYSQIFRVPVGDTVILLCDGLSCYLCGGDAVRDAVMSRLGIGFGETTPDGKFTLINICCVGGCDRAPVALVGPERKLIGPLTPDDLDALIGGTAVGGKS</sequence>
<dbReference type="InterPro" id="IPR042128">
    <property type="entry name" value="NuoE_dom"/>
</dbReference>
<evidence type="ECO:0000313" key="9">
    <source>
        <dbReference type="Proteomes" id="UP000248134"/>
    </source>
</evidence>
<dbReference type="AlphaFoldDB" id="A0A323UJ72"/>
<comment type="similarity">
    <text evidence="1">Belongs to the complex I 24 kDa subunit family.</text>
</comment>
<evidence type="ECO:0000256" key="4">
    <source>
        <dbReference type="ARBA" id="ARBA00023004"/>
    </source>
</evidence>
<dbReference type="GO" id="GO:0046872">
    <property type="term" value="F:metal ion binding"/>
    <property type="evidence" value="ECO:0007669"/>
    <property type="project" value="UniProtKB-KW"/>
</dbReference>
<evidence type="ECO:0000256" key="3">
    <source>
        <dbReference type="ARBA" id="ARBA00022723"/>
    </source>
</evidence>
<dbReference type="Pfam" id="PF01257">
    <property type="entry name" value="2Fe-2S_thioredx"/>
    <property type="match status" value="1"/>
</dbReference>
<feature type="binding site" evidence="7">
    <location>
        <position position="126"/>
    </location>
    <ligand>
        <name>[2Fe-2S] cluster</name>
        <dbReference type="ChEBI" id="CHEBI:190135"/>
    </ligand>
</feature>
<dbReference type="NCBIfam" id="NF005722">
    <property type="entry name" value="PRK07539.1-2"/>
    <property type="match status" value="1"/>
</dbReference>
<evidence type="ECO:0000256" key="5">
    <source>
        <dbReference type="ARBA" id="ARBA00023014"/>
    </source>
</evidence>
<dbReference type="GO" id="GO:0003954">
    <property type="term" value="F:NADH dehydrogenase activity"/>
    <property type="evidence" value="ECO:0007669"/>
    <property type="project" value="TreeGrafter"/>
</dbReference>
<dbReference type="PANTHER" id="PTHR10371:SF3">
    <property type="entry name" value="NADH DEHYDROGENASE [UBIQUINONE] FLAVOPROTEIN 2, MITOCHONDRIAL"/>
    <property type="match status" value="1"/>
</dbReference>
<dbReference type="InterPro" id="IPR036249">
    <property type="entry name" value="Thioredoxin-like_sf"/>
</dbReference>
<keyword evidence="4 7" id="KW-0408">Iron</keyword>
<evidence type="ECO:0000313" key="8">
    <source>
        <dbReference type="EMBL" id="PZA11650.1"/>
    </source>
</evidence>
<dbReference type="EMBL" id="QKQS01000022">
    <property type="protein sequence ID" value="PZA11650.1"/>
    <property type="molecule type" value="Genomic_DNA"/>
</dbReference>
<accession>A0A323UJ72</accession>
<evidence type="ECO:0000256" key="2">
    <source>
        <dbReference type="ARBA" id="ARBA00022714"/>
    </source>
</evidence>
<comment type="cofactor">
    <cofactor evidence="7">
        <name>[2Fe-2S] cluster</name>
        <dbReference type="ChEBI" id="CHEBI:190135"/>
    </cofactor>
    <text evidence="7">Binds 1 [2Fe-2S] cluster.</text>
</comment>
<dbReference type="Proteomes" id="UP000248134">
    <property type="component" value="Unassembled WGS sequence"/>
</dbReference>